<dbReference type="PANTHER" id="PTHR41339">
    <property type="entry name" value="LIPL48"/>
    <property type="match status" value="1"/>
</dbReference>
<keyword evidence="3" id="KW-1185">Reference proteome</keyword>
<dbReference type="InterPro" id="IPR011050">
    <property type="entry name" value="Pectin_lyase_fold/virulence"/>
</dbReference>
<organism evidence="2 3">
    <name type="scientific">Niabella drilacis (strain DSM 25811 / CCM 8410 / CCUG 62505 / LMG 26954 / E90)</name>
    <dbReference type="NCBI Taxonomy" id="1285928"/>
    <lineage>
        <taxon>Bacteria</taxon>
        <taxon>Pseudomonadati</taxon>
        <taxon>Bacteroidota</taxon>
        <taxon>Chitinophagia</taxon>
        <taxon>Chitinophagales</taxon>
        <taxon>Chitinophagaceae</taxon>
        <taxon>Niabella</taxon>
    </lineage>
</organism>
<feature type="region of interest" description="Disordered" evidence="1">
    <location>
        <begin position="264"/>
        <end position="288"/>
    </location>
</feature>
<protein>
    <recommendedName>
        <fullName evidence="4">T9SS C-terminal target domain-containing protein</fullName>
    </recommendedName>
</protein>
<dbReference type="PANTHER" id="PTHR41339:SF1">
    <property type="entry name" value="SECRETED PROTEIN"/>
    <property type="match status" value="1"/>
</dbReference>
<reference evidence="3" key="1">
    <citation type="submission" date="2016-10" db="EMBL/GenBank/DDBJ databases">
        <authorList>
            <person name="Varghese N."/>
            <person name="Submissions S."/>
        </authorList>
    </citation>
    <scope>NUCLEOTIDE SEQUENCE [LARGE SCALE GENOMIC DNA]</scope>
    <source>
        <strain evidence="3">DSM 25811 / CCM 8410 / LMG 26954 / E90</strain>
    </source>
</reference>
<dbReference type="OrthoDB" id="1521716at2"/>
<sequence length="459" mass="48764">MKKQFTLLFGIATLFFASCGNDKGDSIDPPKTGTEIVVGQADGSGSPLPSTITTSTTWTANNKYLLKGFVYVPDGVTLTIEPGTIIKGDNKSKGTLIIAKGGKIIAQGTADKPIVFTSNFPKGQRKAGDWGGLILLGKAPVNLPEDKLKIEGGLTVPTGTTLNQYGGTNPADNSGVLKYVRVEFAGVEYSTDNEINGITFGGVGSGTQVSYVQVYRSGDDAFEWFGGTVNADHLIATGTWDDDFDTDNGFSGKVQFGISQRNPLYRDKSESNGFESDNDGNGSIATPQTKGVFSNMTIIGPMDGTGNTIHEYFKHAAQIRRNSSLSIVNSLFVGFPIGVYIDDTKGTATSLNYLAGSLVFKNNIIAGCPEPVKTTNAVIKPQIESNNSILATIAEAKVADAYKFNATPSFLLAAGSPALTGANFDGLSGFQAVAYKGAFDQNTDWTRTWSTWNAEQNEY</sequence>
<dbReference type="STRING" id="1285928.SAMN04487894_11435"/>
<evidence type="ECO:0000313" key="2">
    <source>
        <dbReference type="EMBL" id="SDD82159.1"/>
    </source>
</evidence>
<gene>
    <name evidence="2" type="ORF">SAMN04487894_11435</name>
</gene>
<dbReference type="AlphaFoldDB" id="A0A1G6XVF8"/>
<dbReference type="EMBL" id="FMZO01000014">
    <property type="protein sequence ID" value="SDD82159.1"/>
    <property type="molecule type" value="Genomic_DNA"/>
</dbReference>
<accession>A0A1G6XVF8</accession>
<name>A0A1G6XVF8_NIADE</name>
<evidence type="ECO:0000256" key="1">
    <source>
        <dbReference type="SAM" id="MobiDB-lite"/>
    </source>
</evidence>
<dbReference type="RefSeq" id="WP_090392015.1">
    <property type="nucleotide sequence ID" value="NZ_FMZO01000014.1"/>
</dbReference>
<feature type="compositionally biased region" description="Polar residues" evidence="1">
    <location>
        <begin position="271"/>
        <end position="288"/>
    </location>
</feature>
<proteinExistence type="predicted"/>
<evidence type="ECO:0008006" key="4">
    <source>
        <dbReference type="Google" id="ProtNLM"/>
    </source>
</evidence>
<dbReference type="PROSITE" id="PS51257">
    <property type="entry name" value="PROKAR_LIPOPROTEIN"/>
    <property type="match status" value="1"/>
</dbReference>
<dbReference type="SUPFAM" id="SSF51126">
    <property type="entry name" value="Pectin lyase-like"/>
    <property type="match status" value="1"/>
</dbReference>
<dbReference type="Proteomes" id="UP000198757">
    <property type="component" value="Unassembled WGS sequence"/>
</dbReference>
<evidence type="ECO:0000313" key="3">
    <source>
        <dbReference type="Proteomes" id="UP000198757"/>
    </source>
</evidence>